<reference evidence="6" key="1">
    <citation type="submission" date="2016-10" db="EMBL/GenBank/DDBJ databases">
        <authorList>
            <person name="Varghese N."/>
            <person name="Submissions S."/>
        </authorList>
    </citation>
    <scope>NUCLEOTIDE SEQUENCE [LARGE SCALE GENOMIC DNA]</scope>
    <source>
        <strain evidence="6">DSM 3669</strain>
    </source>
</reference>
<dbReference type="AlphaFoldDB" id="A0A1I6CPM8"/>
<dbReference type="InterPro" id="IPR036390">
    <property type="entry name" value="WH_DNA-bd_sf"/>
</dbReference>
<dbReference type="InterPro" id="IPR000524">
    <property type="entry name" value="Tscrpt_reg_HTH_GntR"/>
</dbReference>
<dbReference type="OrthoDB" id="9781630at2"/>
<dbReference type="STRING" id="39060.SAMN05660706_101136"/>
<name>A0A1I6CPM8_9FIRM</name>
<keyword evidence="3" id="KW-0804">Transcription</keyword>
<dbReference type="GO" id="GO:0003677">
    <property type="term" value="F:DNA binding"/>
    <property type="evidence" value="ECO:0007669"/>
    <property type="project" value="UniProtKB-KW"/>
</dbReference>
<dbReference type="GO" id="GO:0003700">
    <property type="term" value="F:DNA-binding transcription factor activity"/>
    <property type="evidence" value="ECO:0007669"/>
    <property type="project" value="InterPro"/>
</dbReference>
<dbReference type="PROSITE" id="PS50949">
    <property type="entry name" value="HTH_GNTR"/>
    <property type="match status" value="1"/>
</dbReference>
<accession>A0A1I6CPM8</accession>
<sequence length="237" mass="27493">MEKFIEKFNAAEARTVRDMVYETLRQAIFEGVFRHGERIVEKELAEKLRVSRTPVREAFRRLEMEGLIKHYPRKGVLVRGITAEDIIEIYAIREALETMAISFVVENITEGEKQKLYKLIERMKVLIEVGDDEELLQTSRLFNDLLLRASRMPRLVSLINNYQEYIARFRKATLSKPSRKVDALKDHEEILRSIDQMDVSRAKELTVRHLKSACRECLQAITGIGVAEPDSNMPGKE</sequence>
<dbReference type="PANTHER" id="PTHR43537:SF24">
    <property type="entry name" value="GLUCONATE OPERON TRANSCRIPTIONAL REPRESSOR"/>
    <property type="match status" value="1"/>
</dbReference>
<dbReference type="InterPro" id="IPR011711">
    <property type="entry name" value="GntR_C"/>
</dbReference>
<feature type="domain" description="HTH gntR-type" evidence="4">
    <location>
        <begin position="14"/>
        <end position="81"/>
    </location>
</feature>
<dbReference type="Pfam" id="PF07729">
    <property type="entry name" value="FCD"/>
    <property type="match status" value="1"/>
</dbReference>
<keyword evidence="1" id="KW-0805">Transcription regulation</keyword>
<dbReference type="SMART" id="SM00345">
    <property type="entry name" value="HTH_GNTR"/>
    <property type="match status" value="1"/>
</dbReference>
<evidence type="ECO:0000313" key="6">
    <source>
        <dbReference type="Proteomes" id="UP000199584"/>
    </source>
</evidence>
<dbReference type="Pfam" id="PF00392">
    <property type="entry name" value="GntR"/>
    <property type="match status" value="1"/>
</dbReference>
<evidence type="ECO:0000259" key="4">
    <source>
        <dbReference type="PROSITE" id="PS50949"/>
    </source>
</evidence>
<dbReference type="EMBL" id="FOYM01000001">
    <property type="protein sequence ID" value="SFQ95141.1"/>
    <property type="molecule type" value="Genomic_DNA"/>
</dbReference>
<keyword evidence="6" id="KW-1185">Reference proteome</keyword>
<dbReference type="SUPFAM" id="SSF46785">
    <property type="entry name" value="Winged helix' DNA-binding domain"/>
    <property type="match status" value="1"/>
</dbReference>
<evidence type="ECO:0000256" key="1">
    <source>
        <dbReference type="ARBA" id="ARBA00023015"/>
    </source>
</evidence>
<dbReference type="InterPro" id="IPR008920">
    <property type="entry name" value="TF_FadR/GntR_C"/>
</dbReference>
<dbReference type="Gene3D" id="1.10.10.10">
    <property type="entry name" value="Winged helix-like DNA-binding domain superfamily/Winged helix DNA-binding domain"/>
    <property type="match status" value="1"/>
</dbReference>
<dbReference type="PANTHER" id="PTHR43537">
    <property type="entry name" value="TRANSCRIPTIONAL REGULATOR, GNTR FAMILY"/>
    <property type="match status" value="1"/>
</dbReference>
<keyword evidence="2 5" id="KW-0238">DNA-binding</keyword>
<organism evidence="5 6">
    <name type="scientific">Desulfoscipio geothermicus DSM 3669</name>
    <dbReference type="NCBI Taxonomy" id="1121426"/>
    <lineage>
        <taxon>Bacteria</taxon>
        <taxon>Bacillati</taxon>
        <taxon>Bacillota</taxon>
        <taxon>Clostridia</taxon>
        <taxon>Eubacteriales</taxon>
        <taxon>Desulfallaceae</taxon>
        <taxon>Desulfoscipio</taxon>
    </lineage>
</organism>
<dbReference type="Proteomes" id="UP000199584">
    <property type="component" value="Unassembled WGS sequence"/>
</dbReference>
<dbReference type="Gene3D" id="1.20.120.530">
    <property type="entry name" value="GntR ligand-binding domain-like"/>
    <property type="match status" value="1"/>
</dbReference>
<gene>
    <name evidence="5" type="ORF">SAMN05660706_101136</name>
</gene>
<evidence type="ECO:0000313" key="5">
    <source>
        <dbReference type="EMBL" id="SFQ95141.1"/>
    </source>
</evidence>
<dbReference type="InterPro" id="IPR036388">
    <property type="entry name" value="WH-like_DNA-bd_sf"/>
</dbReference>
<evidence type="ECO:0000256" key="2">
    <source>
        <dbReference type="ARBA" id="ARBA00023125"/>
    </source>
</evidence>
<evidence type="ECO:0000256" key="3">
    <source>
        <dbReference type="ARBA" id="ARBA00023163"/>
    </source>
</evidence>
<dbReference type="RefSeq" id="WP_092481534.1">
    <property type="nucleotide sequence ID" value="NZ_FOYM01000001.1"/>
</dbReference>
<protein>
    <submittedName>
        <fullName evidence="5">DNA-binding transcriptional regulator, GntR family</fullName>
    </submittedName>
</protein>
<dbReference type="CDD" id="cd07377">
    <property type="entry name" value="WHTH_GntR"/>
    <property type="match status" value="1"/>
</dbReference>
<dbReference type="SMART" id="SM00895">
    <property type="entry name" value="FCD"/>
    <property type="match status" value="1"/>
</dbReference>
<dbReference type="PRINTS" id="PR00035">
    <property type="entry name" value="HTHGNTR"/>
</dbReference>
<dbReference type="SUPFAM" id="SSF48008">
    <property type="entry name" value="GntR ligand-binding domain-like"/>
    <property type="match status" value="1"/>
</dbReference>
<proteinExistence type="predicted"/>